<sequence length="53" mass="6058">MRGGYQIEELEPKAPDLDSKIQPLMSLRTTLQTLGRLRRSEQIALTLRGEDMT</sequence>
<accession>A0A0P1E884</accession>
<evidence type="ECO:0000313" key="1">
    <source>
        <dbReference type="EMBL" id="CUH44920.1"/>
    </source>
</evidence>
<keyword evidence="2" id="KW-1185">Reference proteome</keyword>
<name>A0A0P1E884_9RHOB</name>
<dbReference type="RefSeq" id="WP_186437484.1">
    <property type="nucleotide sequence ID" value="NZ_CYPS01000057.1"/>
</dbReference>
<dbReference type="EMBL" id="CYPS01000057">
    <property type="protein sequence ID" value="CUH44920.1"/>
    <property type="molecule type" value="Genomic_DNA"/>
</dbReference>
<proteinExistence type="predicted"/>
<dbReference type="AlphaFoldDB" id="A0A0P1E884"/>
<reference evidence="2" key="1">
    <citation type="submission" date="2015-09" db="EMBL/GenBank/DDBJ databases">
        <authorList>
            <person name="Rodrigo-Torres L."/>
            <person name="Arahal D.R."/>
        </authorList>
    </citation>
    <scope>NUCLEOTIDE SEQUENCE [LARGE SCALE GENOMIC DNA]</scope>
    <source>
        <strain evidence="2">CECT 4293</strain>
    </source>
</reference>
<organism evidence="1 2">
    <name type="scientific">Ruegeria atlantica</name>
    <dbReference type="NCBI Taxonomy" id="81569"/>
    <lineage>
        <taxon>Bacteria</taxon>
        <taxon>Pseudomonadati</taxon>
        <taxon>Pseudomonadota</taxon>
        <taxon>Alphaproteobacteria</taxon>
        <taxon>Rhodobacterales</taxon>
        <taxon>Roseobacteraceae</taxon>
        <taxon>Ruegeria</taxon>
    </lineage>
</organism>
<evidence type="ECO:0000313" key="2">
    <source>
        <dbReference type="Proteomes" id="UP000050786"/>
    </source>
</evidence>
<dbReference type="Proteomes" id="UP000050786">
    <property type="component" value="Unassembled WGS sequence"/>
</dbReference>
<gene>
    <name evidence="1" type="ORF">RUM4293_03829</name>
</gene>
<protein>
    <submittedName>
        <fullName evidence="1">Uncharacterized protein</fullName>
    </submittedName>
</protein>